<evidence type="ECO:0000256" key="1">
    <source>
        <dbReference type="SAM" id="MobiDB-lite"/>
    </source>
</evidence>
<dbReference type="OrthoDB" id="3358750at2759"/>
<dbReference type="eggNOG" id="ENOG502SC0A">
    <property type="taxonomic scope" value="Eukaryota"/>
</dbReference>
<reference evidence="2 3" key="1">
    <citation type="submission" date="2013-03" db="EMBL/GenBank/DDBJ databases">
        <title>The Genome Sequence of Cladophialophora psammophila CBS 110553.</title>
        <authorList>
            <consortium name="The Broad Institute Genomics Platform"/>
            <person name="Cuomo C."/>
            <person name="de Hoog S."/>
            <person name="Gorbushina A."/>
            <person name="Walker B."/>
            <person name="Young S.K."/>
            <person name="Zeng Q."/>
            <person name="Gargeya S."/>
            <person name="Fitzgerald M."/>
            <person name="Haas B."/>
            <person name="Abouelleil A."/>
            <person name="Allen A.W."/>
            <person name="Alvarado L."/>
            <person name="Arachchi H.M."/>
            <person name="Berlin A.M."/>
            <person name="Chapman S.B."/>
            <person name="Gainer-Dewar J."/>
            <person name="Goldberg J."/>
            <person name="Griggs A."/>
            <person name="Gujja S."/>
            <person name="Hansen M."/>
            <person name="Howarth C."/>
            <person name="Imamovic A."/>
            <person name="Ireland A."/>
            <person name="Larimer J."/>
            <person name="McCowan C."/>
            <person name="Murphy C."/>
            <person name="Pearson M."/>
            <person name="Poon T.W."/>
            <person name="Priest M."/>
            <person name="Roberts A."/>
            <person name="Saif S."/>
            <person name="Shea T."/>
            <person name="Sisk P."/>
            <person name="Sykes S."/>
            <person name="Wortman J."/>
            <person name="Nusbaum C."/>
            <person name="Birren B."/>
        </authorList>
    </citation>
    <scope>NUCLEOTIDE SEQUENCE [LARGE SCALE GENOMIC DNA]</scope>
    <source>
        <strain evidence="2 3">CBS 110553</strain>
    </source>
</reference>
<dbReference type="Proteomes" id="UP000019471">
    <property type="component" value="Unassembled WGS sequence"/>
</dbReference>
<feature type="compositionally biased region" description="Polar residues" evidence="1">
    <location>
        <begin position="36"/>
        <end position="49"/>
    </location>
</feature>
<gene>
    <name evidence="2" type="ORF">A1O5_08520</name>
</gene>
<dbReference type="GeneID" id="19193219"/>
<feature type="region of interest" description="Disordered" evidence="1">
    <location>
        <begin position="1"/>
        <end position="153"/>
    </location>
</feature>
<keyword evidence="3" id="KW-1185">Reference proteome</keyword>
<dbReference type="HOGENOM" id="CLU_135765_0_0_1"/>
<accession>W9WVN9</accession>
<dbReference type="AlphaFoldDB" id="W9WVN9"/>
<organism evidence="2 3">
    <name type="scientific">Cladophialophora psammophila CBS 110553</name>
    <dbReference type="NCBI Taxonomy" id="1182543"/>
    <lineage>
        <taxon>Eukaryota</taxon>
        <taxon>Fungi</taxon>
        <taxon>Dikarya</taxon>
        <taxon>Ascomycota</taxon>
        <taxon>Pezizomycotina</taxon>
        <taxon>Eurotiomycetes</taxon>
        <taxon>Chaetothyriomycetidae</taxon>
        <taxon>Chaetothyriales</taxon>
        <taxon>Herpotrichiellaceae</taxon>
        <taxon>Cladophialophora</taxon>
    </lineage>
</organism>
<evidence type="ECO:0000313" key="2">
    <source>
        <dbReference type="EMBL" id="EXJ68726.1"/>
    </source>
</evidence>
<dbReference type="EMBL" id="AMGX01000013">
    <property type="protein sequence ID" value="EXJ68726.1"/>
    <property type="molecule type" value="Genomic_DNA"/>
</dbReference>
<feature type="compositionally biased region" description="Basic and acidic residues" evidence="1">
    <location>
        <begin position="117"/>
        <end position="136"/>
    </location>
</feature>
<sequence>MSGNSNVGSRHIYEAGDQRVPPDSQKGGEQAYGEGQKNSHLANDSNSHILKQHPFSPSEDNRTIANRLAASGPQNTQSNASDNSSSGKPKSAETRAGEVDPTAPAKMHGNEPSRGAQVDKELHDEEAAILAKKDAAKGGSKRGGTGDVAGMKM</sequence>
<proteinExistence type="predicted"/>
<name>W9WVN9_9EURO</name>
<dbReference type="PANTHER" id="PTHR39475:SF1">
    <property type="entry name" value="CONIDIATION-SPECIFIC PROTEIN 6"/>
    <property type="match status" value="1"/>
</dbReference>
<comment type="caution">
    <text evidence="2">The sequence shown here is derived from an EMBL/GenBank/DDBJ whole genome shotgun (WGS) entry which is preliminary data.</text>
</comment>
<dbReference type="RefSeq" id="XP_007747292.1">
    <property type="nucleotide sequence ID" value="XM_007749102.1"/>
</dbReference>
<evidence type="ECO:0000313" key="3">
    <source>
        <dbReference type="Proteomes" id="UP000019471"/>
    </source>
</evidence>
<dbReference type="PANTHER" id="PTHR39475">
    <property type="entry name" value="CONIDIATION-SPECIFIC PROTEIN 6"/>
    <property type="match status" value="1"/>
</dbReference>
<feature type="compositionally biased region" description="Polar residues" evidence="1">
    <location>
        <begin position="72"/>
        <end position="88"/>
    </location>
</feature>
<protein>
    <submittedName>
        <fullName evidence="2">Uncharacterized protein</fullName>
    </submittedName>
</protein>